<dbReference type="FunFam" id="1.10.287.1130:FF:000005">
    <property type="entry name" value="Cytochrome c oxidase assembly protein subunit 17"/>
    <property type="match status" value="1"/>
</dbReference>
<feature type="binding site" evidence="8">
    <location>
        <position position="40"/>
    </location>
    <ligand>
        <name>Cu cation</name>
        <dbReference type="ChEBI" id="CHEBI:23378"/>
    </ligand>
</feature>
<dbReference type="InterPro" id="IPR007745">
    <property type="entry name" value="Cyt_c_oxidase_Cu-chaperone"/>
</dbReference>
<keyword evidence="6" id="KW-1015">Disulfide bond</keyword>
<name>A0A165XNL8_9AGAM</name>
<dbReference type="GO" id="GO:0005758">
    <property type="term" value="C:mitochondrial intermembrane space"/>
    <property type="evidence" value="ECO:0007669"/>
    <property type="project" value="UniProtKB-SubCell"/>
</dbReference>
<dbReference type="GO" id="GO:0016531">
    <property type="term" value="F:copper chaperone activity"/>
    <property type="evidence" value="ECO:0007669"/>
    <property type="project" value="InterPro"/>
</dbReference>
<dbReference type="PANTHER" id="PTHR16719">
    <property type="entry name" value="CYTOCHROME C OXIDASE COPPER CHAPERONE"/>
    <property type="match status" value="1"/>
</dbReference>
<evidence type="ECO:0008006" key="11">
    <source>
        <dbReference type="Google" id="ProtNLM"/>
    </source>
</evidence>
<reference evidence="9 10" key="1">
    <citation type="journal article" date="2016" name="Mol. Biol. Evol.">
        <title>Comparative Genomics of Early-Diverging Mushroom-Forming Fungi Provides Insights into the Origins of Lignocellulose Decay Capabilities.</title>
        <authorList>
            <person name="Nagy L.G."/>
            <person name="Riley R."/>
            <person name="Tritt A."/>
            <person name="Adam C."/>
            <person name="Daum C."/>
            <person name="Floudas D."/>
            <person name="Sun H."/>
            <person name="Yadav J.S."/>
            <person name="Pangilinan J."/>
            <person name="Larsson K.H."/>
            <person name="Matsuura K."/>
            <person name="Barry K."/>
            <person name="Labutti K."/>
            <person name="Kuo R."/>
            <person name="Ohm R.A."/>
            <person name="Bhattacharya S.S."/>
            <person name="Shirouzu T."/>
            <person name="Yoshinaga Y."/>
            <person name="Martin F.M."/>
            <person name="Grigoriev I.V."/>
            <person name="Hibbett D.S."/>
        </authorList>
    </citation>
    <scope>NUCLEOTIDE SEQUENCE [LARGE SCALE GENOMIC DNA]</scope>
    <source>
        <strain evidence="9 10">HHB10207 ss-3</strain>
    </source>
</reference>
<evidence type="ECO:0000256" key="4">
    <source>
        <dbReference type="ARBA" id="ARBA00023008"/>
    </source>
</evidence>
<evidence type="ECO:0000256" key="5">
    <source>
        <dbReference type="ARBA" id="ARBA00023128"/>
    </source>
</evidence>
<dbReference type="GO" id="GO:0005507">
    <property type="term" value="F:copper ion binding"/>
    <property type="evidence" value="ECO:0007669"/>
    <property type="project" value="InterPro"/>
</dbReference>
<evidence type="ECO:0000313" key="9">
    <source>
        <dbReference type="EMBL" id="KZT32380.1"/>
    </source>
</evidence>
<dbReference type="PANTHER" id="PTHR16719:SF0">
    <property type="entry name" value="CYTOCHROME C OXIDASE COPPER CHAPERONE"/>
    <property type="match status" value="1"/>
</dbReference>
<evidence type="ECO:0000256" key="6">
    <source>
        <dbReference type="ARBA" id="ARBA00023157"/>
    </source>
</evidence>
<dbReference type="EMBL" id="KV428341">
    <property type="protein sequence ID" value="KZT32380.1"/>
    <property type="molecule type" value="Genomic_DNA"/>
</dbReference>
<dbReference type="Gene3D" id="1.10.287.1130">
    <property type="entry name" value="CytochromE C oxidase copper chaperone"/>
    <property type="match status" value="1"/>
</dbReference>
<feature type="binding site" evidence="8">
    <location>
        <position position="39"/>
    </location>
    <ligand>
        <name>Cu cation</name>
        <dbReference type="ChEBI" id="CHEBI:23378"/>
    </ligand>
</feature>
<dbReference type="Proteomes" id="UP000076798">
    <property type="component" value="Unassembled WGS sequence"/>
</dbReference>
<dbReference type="AlphaFoldDB" id="A0A165XNL8"/>
<evidence type="ECO:0000256" key="8">
    <source>
        <dbReference type="PIRSR" id="PIRSR607745-1"/>
    </source>
</evidence>
<keyword evidence="7" id="KW-0143">Chaperone</keyword>
<evidence type="ECO:0000256" key="2">
    <source>
        <dbReference type="ARBA" id="ARBA00009241"/>
    </source>
</evidence>
<accession>A0A165XNL8</accession>
<protein>
    <recommendedName>
        <fullName evidence="11">Cytochrome C oxidase copper chaperone</fullName>
    </recommendedName>
</protein>
<evidence type="ECO:0000256" key="7">
    <source>
        <dbReference type="ARBA" id="ARBA00023186"/>
    </source>
</evidence>
<comment type="subcellular location">
    <subcellularLocation>
        <location evidence="1">Mitochondrion intermembrane space</location>
    </subcellularLocation>
</comment>
<dbReference type="InterPro" id="IPR009069">
    <property type="entry name" value="Cys_alpha_HP_mot_SF"/>
</dbReference>
<sequence>MFGFFSGSKAPTEVAQADLSSCPVKPAVNPLNPEGIKPCCACPETKSARDACFFNTDPSEADQKCIELVRAHVACMKSYGFNI</sequence>
<evidence type="ECO:0000256" key="1">
    <source>
        <dbReference type="ARBA" id="ARBA00004569"/>
    </source>
</evidence>
<keyword evidence="10" id="KW-1185">Reference proteome</keyword>
<gene>
    <name evidence="9" type="ORF">SISSUDRAFT_1011873</name>
</gene>
<dbReference type="STRING" id="1314776.A0A165XNL8"/>
<dbReference type="GO" id="GO:0033617">
    <property type="term" value="P:mitochondrial respiratory chain complex IV assembly"/>
    <property type="evidence" value="ECO:0007669"/>
    <property type="project" value="TreeGrafter"/>
</dbReference>
<evidence type="ECO:0000313" key="10">
    <source>
        <dbReference type="Proteomes" id="UP000076798"/>
    </source>
</evidence>
<dbReference type="OrthoDB" id="1915887at2759"/>
<keyword evidence="3 8" id="KW-0479">Metal-binding</keyword>
<proteinExistence type="inferred from homology"/>
<dbReference type="Pfam" id="PF05051">
    <property type="entry name" value="COX17"/>
    <property type="match status" value="1"/>
</dbReference>
<comment type="similarity">
    <text evidence="2">Belongs to the COX17 family.</text>
</comment>
<evidence type="ECO:0000256" key="3">
    <source>
        <dbReference type="ARBA" id="ARBA00022723"/>
    </source>
</evidence>
<dbReference type="SUPFAM" id="SSF47072">
    <property type="entry name" value="Cysteine alpha-hairpin motif"/>
    <property type="match status" value="1"/>
</dbReference>
<keyword evidence="5" id="KW-0496">Mitochondrion</keyword>
<organism evidence="9 10">
    <name type="scientific">Sistotremastrum suecicum HHB10207 ss-3</name>
    <dbReference type="NCBI Taxonomy" id="1314776"/>
    <lineage>
        <taxon>Eukaryota</taxon>
        <taxon>Fungi</taxon>
        <taxon>Dikarya</taxon>
        <taxon>Basidiomycota</taxon>
        <taxon>Agaricomycotina</taxon>
        <taxon>Agaricomycetes</taxon>
        <taxon>Sistotremastrales</taxon>
        <taxon>Sistotremastraceae</taxon>
        <taxon>Sistotremastrum</taxon>
    </lineage>
</organism>
<keyword evidence="4 8" id="KW-0186">Copper</keyword>